<dbReference type="RefSeq" id="WP_033163668.1">
    <property type="nucleotide sequence ID" value="NZ_CACVPP010000105.1"/>
</dbReference>
<gene>
    <name evidence="1" type="ORF">SAMN04487834_103215</name>
</gene>
<dbReference type="EMBL" id="FNYK01000032">
    <property type="protein sequence ID" value="SEI89546.1"/>
    <property type="molecule type" value="Genomic_DNA"/>
</dbReference>
<accession>A0A1H6UD78</accession>
<evidence type="ECO:0000313" key="2">
    <source>
        <dbReference type="Proteomes" id="UP000183028"/>
    </source>
</evidence>
<dbReference type="STRING" id="322505.SAMN04487836_11138"/>
<keyword evidence="2" id="KW-1185">Reference proteome</keyword>
<reference evidence="2" key="1">
    <citation type="submission" date="2016-10" db="EMBL/GenBank/DDBJ databases">
        <authorList>
            <person name="Varghese N."/>
        </authorList>
    </citation>
    <scope>NUCLEOTIDE SEQUENCE [LARGE SCALE GENOMIC DNA]</scope>
    <source>
        <strain evidence="2">DSM 20406</strain>
    </source>
</reference>
<dbReference type="OrthoDB" id="1652509at2"/>
<protein>
    <submittedName>
        <fullName evidence="1">Uncharacterized protein</fullName>
    </submittedName>
</protein>
<dbReference type="AlphaFoldDB" id="A0A1H6UD78"/>
<dbReference type="Proteomes" id="UP000183028">
    <property type="component" value="Unassembled WGS sequence"/>
</dbReference>
<evidence type="ECO:0000313" key="1">
    <source>
        <dbReference type="EMBL" id="SEI89546.1"/>
    </source>
</evidence>
<organism evidence="1 2">
    <name type="scientific">Sharpea azabuensis</name>
    <dbReference type="NCBI Taxonomy" id="322505"/>
    <lineage>
        <taxon>Bacteria</taxon>
        <taxon>Bacillati</taxon>
        <taxon>Bacillota</taxon>
        <taxon>Erysipelotrichia</taxon>
        <taxon>Erysipelotrichales</taxon>
        <taxon>Coprobacillaceae</taxon>
        <taxon>Sharpea</taxon>
    </lineage>
</organism>
<name>A0A1H6UD78_9FIRM</name>
<dbReference type="GeneID" id="54121058"/>
<proteinExistence type="predicted"/>
<sequence length="61" mass="7264">MDKVNYKEIVSRKCIFFNMRVICEKAGVNYSTYRGWKNNGRSFSDQKAKLLYETMRNVMNS</sequence>